<dbReference type="SMART" id="SM01092">
    <property type="entry name" value="CO_deh_flav_C"/>
    <property type="match status" value="1"/>
</dbReference>
<dbReference type="PROSITE" id="PS51387">
    <property type="entry name" value="FAD_PCMH"/>
    <property type="match status" value="1"/>
</dbReference>
<dbReference type="InterPro" id="IPR016169">
    <property type="entry name" value="FAD-bd_PCMH_sub2"/>
</dbReference>
<dbReference type="PANTHER" id="PTHR42659">
    <property type="entry name" value="XANTHINE DEHYDROGENASE SUBUNIT C-RELATED"/>
    <property type="match status" value="1"/>
</dbReference>
<dbReference type="Proteomes" id="UP000199230">
    <property type="component" value="Unassembled WGS sequence"/>
</dbReference>
<dbReference type="PANTHER" id="PTHR42659:SF2">
    <property type="entry name" value="XANTHINE DEHYDROGENASE SUBUNIT C-RELATED"/>
    <property type="match status" value="1"/>
</dbReference>
<dbReference type="InterPro" id="IPR016166">
    <property type="entry name" value="FAD-bd_PCMH"/>
</dbReference>
<feature type="domain" description="FAD-binding PCMH-type" evidence="4">
    <location>
        <begin position="1"/>
        <end position="176"/>
    </location>
</feature>
<dbReference type="RefSeq" id="WP_093314555.1">
    <property type="nucleotide sequence ID" value="NZ_FNPV01000008.1"/>
</dbReference>
<dbReference type="OrthoDB" id="9789842at2"/>
<organism evidence="5 6">
    <name type="scientific">Tindallia californiensis</name>
    <dbReference type="NCBI Taxonomy" id="159292"/>
    <lineage>
        <taxon>Bacteria</taxon>
        <taxon>Bacillati</taxon>
        <taxon>Bacillota</taxon>
        <taxon>Clostridia</taxon>
        <taxon>Peptostreptococcales</taxon>
        <taxon>Tindalliaceae</taxon>
        <taxon>Tindallia</taxon>
    </lineage>
</organism>
<name>A0A1H3Q416_9FIRM</name>
<evidence type="ECO:0000259" key="4">
    <source>
        <dbReference type="PROSITE" id="PS51387"/>
    </source>
</evidence>
<protein>
    <submittedName>
        <fullName evidence="5">Carbon-monoxide dehydrogenase medium subunit</fullName>
    </submittedName>
</protein>
<keyword evidence="1" id="KW-0285">Flavoprotein</keyword>
<dbReference type="Pfam" id="PF00941">
    <property type="entry name" value="FAD_binding_5"/>
    <property type="match status" value="1"/>
</dbReference>
<keyword evidence="3" id="KW-0560">Oxidoreductase</keyword>
<dbReference type="Gene3D" id="3.30.465.10">
    <property type="match status" value="1"/>
</dbReference>
<dbReference type="Pfam" id="PF03450">
    <property type="entry name" value="CO_deh_flav_C"/>
    <property type="match status" value="1"/>
</dbReference>
<dbReference type="SUPFAM" id="SSF56176">
    <property type="entry name" value="FAD-binding/transporter-associated domain-like"/>
    <property type="match status" value="1"/>
</dbReference>
<reference evidence="5 6" key="1">
    <citation type="submission" date="2016-10" db="EMBL/GenBank/DDBJ databases">
        <authorList>
            <person name="de Groot N.N."/>
        </authorList>
    </citation>
    <scope>NUCLEOTIDE SEQUENCE [LARGE SCALE GENOMIC DNA]</scope>
    <source>
        <strain evidence="5 6">APO</strain>
    </source>
</reference>
<evidence type="ECO:0000256" key="3">
    <source>
        <dbReference type="ARBA" id="ARBA00023002"/>
    </source>
</evidence>
<dbReference type="InterPro" id="IPR036318">
    <property type="entry name" value="FAD-bd_PCMH-like_sf"/>
</dbReference>
<keyword evidence="6" id="KW-1185">Reference proteome</keyword>
<accession>A0A1H3Q416</accession>
<dbReference type="STRING" id="159292.SAMN05192546_10865"/>
<dbReference type="AlphaFoldDB" id="A0A1H3Q416"/>
<dbReference type="InterPro" id="IPR036683">
    <property type="entry name" value="CO_DH_flav_C_dom_sf"/>
</dbReference>
<dbReference type="GO" id="GO:0016491">
    <property type="term" value="F:oxidoreductase activity"/>
    <property type="evidence" value="ECO:0007669"/>
    <property type="project" value="UniProtKB-KW"/>
</dbReference>
<dbReference type="Gene3D" id="3.30.43.10">
    <property type="entry name" value="Uridine Diphospho-n-acetylenolpyruvylglucosamine Reductase, domain 2"/>
    <property type="match status" value="1"/>
</dbReference>
<evidence type="ECO:0000313" key="5">
    <source>
        <dbReference type="EMBL" id="SDZ07980.1"/>
    </source>
</evidence>
<dbReference type="Gene3D" id="3.30.390.50">
    <property type="entry name" value="CO dehydrogenase flavoprotein, C-terminal domain"/>
    <property type="match status" value="1"/>
</dbReference>
<gene>
    <name evidence="5" type="ORF">SAMN05192546_10865</name>
</gene>
<evidence type="ECO:0000256" key="1">
    <source>
        <dbReference type="ARBA" id="ARBA00022630"/>
    </source>
</evidence>
<keyword evidence="2" id="KW-0274">FAD</keyword>
<dbReference type="InterPro" id="IPR051312">
    <property type="entry name" value="Diverse_Substr_Oxidored"/>
</dbReference>
<evidence type="ECO:0000313" key="6">
    <source>
        <dbReference type="Proteomes" id="UP000199230"/>
    </source>
</evidence>
<dbReference type="InterPro" id="IPR002346">
    <property type="entry name" value="Mopterin_DH_FAD-bd"/>
</dbReference>
<sequence length="284" mass="31183">MISKFNYSKPQTTQEAIDFLSANPGTKILAGGTDLMISLRRNVEMVDNILDVKGIEELHRFDYKNGEGLYIGATVLVNELAESDTVIEKYPALSQAAGSLASYQLRNRATLVGNICNASPGADLSSPLLTYQATVHIEGPNGKRELALENFFTGVKKTALKDNEIVLGVSLPDVEPGDMSEFRRQTRVKGHDLATVGITIRRTADKRTFIAMAAVAPTPIRLKEVEKELMNMEFSKETAQWLKAEIQKHIKPISDVRSSLEYRLLAAGALANKAMMAMIEKGAK</sequence>
<dbReference type="EMBL" id="FNPV01000008">
    <property type="protein sequence ID" value="SDZ07980.1"/>
    <property type="molecule type" value="Genomic_DNA"/>
</dbReference>
<dbReference type="InterPro" id="IPR005107">
    <property type="entry name" value="CO_DH_flav_C"/>
</dbReference>
<evidence type="ECO:0000256" key="2">
    <source>
        <dbReference type="ARBA" id="ARBA00022827"/>
    </source>
</evidence>
<dbReference type="SUPFAM" id="SSF55447">
    <property type="entry name" value="CO dehydrogenase flavoprotein C-terminal domain-like"/>
    <property type="match status" value="1"/>
</dbReference>
<proteinExistence type="predicted"/>
<dbReference type="GO" id="GO:0071949">
    <property type="term" value="F:FAD binding"/>
    <property type="evidence" value="ECO:0007669"/>
    <property type="project" value="InterPro"/>
</dbReference>
<dbReference type="InterPro" id="IPR016167">
    <property type="entry name" value="FAD-bd_PCMH_sub1"/>
</dbReference>